<dbReference type="SUPFAM" id="SSF53474">
    <property type="entry name" value="alpha/beta-Hydrolases"/>
    <property type="match status" value="1"/>
</dbReference>
<comment type="caution">
    <text evidence="3">The sequence shown here is derived from an EMBL/GenBank/DDBJ whole genome shotgun (WGS) entry which is preliminary data.</text>
</comment>
<dbReference type="EMBL" id="JAUHTQ010000006">
    <property type="protein sequence ID" value="MDN4493815.1"/>
    <property type="molecule type" value="Genomic_DNA"/>
</dbReference>
<evidence type="ECO:0000256" key="1">
    <source>
        <dbReference type="ARBA" id="ARBA00022801"/>
    </source>
</evidence>
<dbReference type="InterPro" id="IPR029058">
    <property type="entry name" value="AB_hydrolase_fold"/>
</dbReference>
<dbReference type="InterPro" id="IPR000073">
    <property type="entry name" value="AB_hydrolase_1"/>
</dbReference>
<evidence type="ECO:0000313" key="4">
    <source>
        <dbReference type="Proteomes" id="UP001172743"/>
    </source>
</evidence>
<dbReference type="PRINTS" id="PR00111">
    <property type="entry name" value="ABHYDROLASE"/>
</dbReference>
<keyword evidence="4" id="KW-1185">Reference proteome</keyword>
<name>A0ABT8GQX6_9BACL</name>
<dbReference type="Pfam" id="PF00561">
    <property type="entry name" value="Abhydrolase_1"/>
    <property type="match status" value="1"/>
</dbReference>
<evidence type="ECO:0000259" key="2">
    <source>
        <dbReference type="Pfam" id="PF00561"/>
    </source>
</evidence>
<dbReference type="PANTHER" id="PTHR43798:SF31">
    <property type="entry name" value="AB HYDROLASE SUPERFAMILY PROTEIN YCLE"/>
    <property type="match status" value="1"/>
</dbReference>
<protein>
    <submittedName>
        <fullName evidence="3">Alpha/beta hydrolase</fullName>
    </submittedName>
</protein>
<sequence>MTVSENLKSVNLQNGEQISYRVRSGGEKLLLLIHGNMTSSKHWDLLMESLSSDYTIVAPDLRGFGQSTYNKRVQHIRDFSDDIKNFIDLLNLKDFSMAGWSTGGAIAMQFCIDYPGYCNKLVLLASASTRGYPFYKANNEGSAEVSQRFTTIEEIEADEGRTLPMQALYDTGNREGLRAVWNAAIYTHNQPEEDRYEEYIDDMLTQRNLADIYHVLNTFNISHLDNEAAKGTGKVNQINIPVLILYGERDYVVPFQMTNEIIEDFGERAKSVKLVNCGHSPLVDDLGQLTEQIESFLKEGSKKNAITE</sequence>
<dbReference type="RefSeq" id="WP_301138151.1">
    <property type="nucleotide sequence ID" value="NZ_JAUHTQ010000006.1"/>
</dbReference>
<dbReference type="GO" id="GO:0016787">
    <property type="term" value="F:hydrolase activity"/>
    <property type="evidence" value="ECO:0007669"/>
    <property type="project" value="UniProtKB-KW"/>
</dbReference>
<organism evidence="3 4">
    <name type="scientific">Ureibacillus aquaedulcis</name>
    <dbReference type="NCBI Taxonomy" id="3058421"/>
    <lineage>
        <taxon>Bacteria</taxon>
        <taxon>Bacillati</taxon>
        <taxon>Bacillota</taxon>
        <taxon>Bacilli</taxon>
        <taxon>Bacillales</taxon>
        <taxon>Caryophanaceae</taxon>
        <taxon>Ureibacillus</taxon>
    </lineage>
</organism>
<dbReference type="Gene3D" id="3.40.50.1820">
    <property type="entry name" value="alpha/beta hydrolase"/>
    <property type="match status" value="1"/>
</dbReference>
<dbReference type="Proteomes" id="UP001172743">
    <property type="component" value="Unassembled WGS sequence"/>
</dbReference>
<dbReference type="PANTHER" id="PTHR43798">
    <property type="entry name" value="MONOACYLGLYCEROL LIPASE"/>
    <property type="match status" value="1"/>
</dbReference>
<evidence type="ECO:0000313" key="3">
    <source>
        <dbReference type="EMBL" id="MDN4493815.1"/>
    </source>
</evidence>
<accession>A0ABT8GQX6</accession>
<gene>
    <name evidence="3" type="ORF">QYB95_09730</name>
</gene>
<dbReference type="InterPro" id="IPR050266">
    <property type="entry name" value="AB_hydrolase_sf"/>
</dbReference>
<feature type="domain" description="AB hydrolase-1" evidence="2">
    <location>
        <begin position="29"/>
        <end position="284"/>
    </location>
</feature>
<proteinExistence type="predicted"/>
<reference evidence="3" key="1">
    <citation type="submission" date="2023-07" db="EMBL/GenBank/DDBJ databases">
        <title>Ureibacillus sp. isolated from freshwater well.</title>
        <authorList>
            <person name="Kirdat K."/>
            <person name="Bhatt A."/>
            <person name="Teware R."/>
            <person name="Bhavsar Y."/>
            <person name="Yadav A."/>
        </authorList>
    </citation>
    <scope>NUCLEOTIDE SEQUENCE</scope>
    <source>
        <strain evidence="3">BA0131</strain>
    </source>
</reference>
<keyword evidence="1 3" id="KW-0378">Hydrolase</keyword>